<keyword evidence="2" id="KW-1185">Reference proteome</keyword>
<organism evidence="1 2">
    <name type="scientific">Carpinus fangiana</name>
    <dbReference type="NCBI Taxonomy" id="176857"/>
    <lineage>
        <taxon>Eukaryota</taxon>
        <taxon>Viridiplantae</taxon>
        <taxon>Streptophyta</taxon>
        <taxon>Embryophyta</taxon>
        <taxon>Tracheophyta</taxon>
        <taxon>Spermatophyta</taxon>
        <taxon>Magnoliopsida</taxon>
        <taxon>eudicotyledons</taxon>
        <taxon>Gunneridae</taxon>
        <taxon>Pentapetalae</taxon>
        <taxon>rosids</taxon>
        <taxon>fabids</taxon>
        <taxon>Fagales</taxon>
        <taxon>Betulaceae</taxon>
        <taxon>Carpinus</taxon>
    </lineage>
</organism>
<dbReference type="EMBL" id="VIBQ01000017">
    <property type="protein sequence ID" value="KAB8360694.1"/>
    <property type="molecule type" value="Genomic_DNA"/>
</dbReference>
<dbReference type="InterPro" id="IPR052523">
    <property type="entry name" value="Trichothecene_AcTrans"/>
</dbReference>
<sequence length="238" mass="26386">MATGKPLLKLQEVGPEQFVAAMDLQMRTFIAINERLHSLLFPGDPNTDPAAVEACAKRFEAGRVADERAGAELKYWQAIDVQSGEMAGCALWEFWPNGKPEQTGGEVTWVPDADTDKGIRGGELWRKYTQWAVDRQHGLRAKHIEGPYAQLEVCFTSGAHQRKGAGSLVIDAGLARAEELGLDCFIEASPQGRLLYETRGFRCIEEFTPQVPSELEETSEGIPIEYSFMKRPAGGWQD</sequence>
<reference evidence="1 2" key="1">
    <citation type="submission" date="2019-06" db="EMBL/GenBank/DDBJ databases">
        <title>A chromosomal-level reference genome of Carpinus fangiana (Coryloideae, Betulaceae).</title>
        <authorList>
            <person name="Yang X."/>
            <person name="Wang Z."/>
            <person name="Zhang L."/>
            <person name="Hao G."/>
            <person name="Liu J."/>
            <person name="Yang Y."/>
        </authorList>
    </citation>
    <scope>NUCLEOTIDE SEQUENCE [LARGE SCALE GENOMIC DNA]</scope>
    <source>
        <strain evidence="1">Cfa_2016G</strain>
        <tissue evidence="1">Leaf</tissue>
    </source>
</reference>
<evidence type="ECO:0008006" key="3">
    <source>
        <dbReference type="Google" id="ProtNLM"/>
    </source>
</evidence>
<evidence type="ECO:0000313" key="2">
    <source>
        <dbReference type="Proteomes" id="UP000327013"/>
    </source>
</evidence>
<gene>
    <name evidence="1" type="ORF">FH972_024431</name>
</gene>
<name>A0A5N6L0I8_9ROSI</name>
<dbReference type="PANTHER" id="PTHR42791">
    <property type="entry name" value="GNAT FAMILY ACETYLTRANSFERASE"/>
    <property type="match status" value="1"/>
</dbReference>
<proteinExistence type="predicted"/>
<dbReference type="OrthoDB" id="2832510at2759"/>
<dbReference type="Proteomes" id="UP000327013">
    <property type="component" value="Unassembled WGS sequence"/>
</dbReference>
<dbReference type="InterPro" id="IPR016181">
    <property type="entry name" value="Acyl_CoA_acyltransferase"/>
</dbReference>
<dbReference type="PANTHER" id="PTHR42791:SF1">
    <property type="entry name" value="N-ACETYLTRANSFERASE DOMAIN-CONTAINING PROTEIN"/>
    <property type="match status" value="1"/>
</dbReference>
<protein>
    <recommendedName>
        <fullName evidence="3">N-acetyltransferase domain-containing protein</fullName>
    </recommendedName>
</protein>
<dbReference type="Gene3D" id="3.40.630.30">
    <property type="match status" value="1"/>
</dbReference>
<dbReference type="AlphaFoldDB" id="A0A5N6L0I8"/>
<accession>A0A5N6L0I8</accession>
<evidence type="ECO:0000313" key="1">
    <source>
        <dbReference type="EMBL" id="KAB8360694.1"/>
    </source>
</evidence>
<comment type="caution">
    <text evidence="1">The sequence shown here is derived from an EMBL/GenBank/DDBJ whole genome shotgun (WGS) entry which is preliminary data.</text>
</comment>
<dbReference type="SUPFAM" id="SSF55729">
    <property type="entry name" value="Acyl-CoA N-acyltransferases (Nat)"/>
    <property type="match status" value="1"/>
</dbReference>